<evidence type="ECO:0000313" key="3">
    <source>
        <dbReference type="EMBL" id="SFW55036.1"/>
    </source>
</evidence>
<keyword evidence="1" id="KW-0472">Membrane</keyword>
<feature type="domain" description="Signal transduction histidine kinase internal region" evidence="2">
    <location>
        <begin position="179"/>
        <end position="255"/>
    </location>
</feature>
<evidence type="ECO:0000259" key="2">
    <source>
        <dbReference type="Pfam" id="PF06580"/>
    </source>
</evidence>
<feature type="transmembrane region" description="Helical" evidence="1">
    <location>
        <begin position="129"/>
        <end position="151"/>
    </location>
</feature>
<dbReference type="Proteomes" id="UP000182248">
    <property type="component" value="Unassembled WGS sequence"/>
</dbReference>
<accession>A0A1K1Q5L1</accession>
<keyword evidence="4" id="KW-1185">Reference proteome</keyword>
<dbReference type="InterPro" id="IPR050640">
    <property type="entry name" value="Bact_2-comp_sensor_kinase"/>
</dbReference>
<feature type="transmembrane region" description="Helical" evidence="1">
    <location>
        <begin position="90"/>
        <end position="109"/>
    </location>
</feature>
<dbReference type="EMBL" id="FPJE01000011">
    <property type="protein sequence ID" value="SFW55036.1"/>
    <property type="molecule type" value="Genomic_DNA"/>
</dbReference>
<proteinExistence type="predicted"/>
<feature type="transmembrane region" description="Helical" evidence="1">
    <location>
        <begin position="51"/>
        <end position="69"/>
    </location>
</feature>
<dbReference type="STRING" id="1150368.SAMN02927921_02282"/>
<evidence type="ECO:0000256" key="1">
    <source>
        <dbReference type="SAM" id="Phobius"/>
    </source>
</evidence>
<name>A0A1K1Q5L1_9FLAO</name>
<keyword evidence="1" id="KW-1133">Transmembrane helix</keyword>
<organism evidence="3 4">
    <name type="scientific">Sinomicrobium oceani</name>
    <dbReference type="NCBI Taxonomy" id="1150368"/>
    <lineage>
        <taxon>Bacteria</taxon>
        <taxon>Pseudomonadati</taxon>
        <taxon>Bacteroidota</taxon>
        <taxon>Flavobacteriia</taxon>
        <taxon>Flavobacteriales</taxon>
        <taxon>Flavobacteriaceae</taxon>
        <taxon>Sinomicrobium</taxon>
    </lineage>
</organism>
<dbReference type="GO" id="GO:0000155">
    <property type="term" value="F:phosphorelay sensor kinase activity"/>
    <property type="evidence" value="ECO:0007669"/>
    <property type="project" value="InterPro"/>
</dbReference>
<evidence type="ECO:0000313" key="4">
    <source>
        <dbReference type="Proteomes" id="UP000182248"/>
    </source>
</evidence>
<keyword evidence="3" id="KW-0808">Transferase</keyword>
<dbReference type="PANTHER" id="PTHR34220:SF7">
    <property type="entry name" value="SENSOR HISTIDINE KINASE YPDA"/>
    <property type="match status" value="1"/>
</dbReference>
<dbReference type="Pfam" id="PF06580">
    <property type="entry name" value="His_kinase"/>
    <property type="match status" value="1"/>
</dbReference>
<sequence length="360" mass="41580">MVDTITNMKLKTVWFIVFTFVGSYLTTFMILPLPVLKSHYTVPIGELCMDILTNLLFCIGMVKLSLFVDNFLNRNISWMTRPWKRLLLQVLLQITGVVILVIVVGLLYLVFQDPQETPPSPVRVRHGVYILIAILFLTLTISTLNTGYFLLGKWKDETWKAMEYKLEAARNRQLASEKELQALKLQLDAHFVFNNLSALSELIRKDQQLGYEYTENFTKVYRYLLVNSKNKLIPLSEEIKFLRAYRFLIKHRIGDGCRFYVDIDESGSDLMIPPLTLQLLIENALKHNRTEADDPLEINIDLNADNELEISNKILPVTRTMDSTGMGLKNICDRYALLGDKMPVVEKTEHMFKVKIPLLQ</sequence>
<dbReference type="InterPro" id="IPR010559">
    <property type="entry name" value="Sig_transdc_His_kin_internal"/>
</dbReference>
<dbReference type="AlphaFoldDB" id="A0A1K1Q5L1"/>
<gene>
    <name evidence="3" type="ORF">SAMN02927921_02282</name>
</gene>
<keyword evidence="3" id="KW-0418">Kinase</keyword>
<protein>
    <submittedName>
        <fullName evidence="3">Histidine kinase</fullName>
    </submittedName>
</protein>
<dbReference type="PANTHER" id="PTHR34220">
    <property type="entry name" value="SENSOR HISTIDINE KINASE YPDA"/>
    <property type="match status" value="1"/>
</dbReference>
<dbReference type="GO" id="GO:0016020">
    <property type="term" value="C:membrane"/>
    <property type="evidence" value="ECO:0007669"/>
    <property type="project" value="InterPro"/>
</dbReference>
<keyword evidence="1" id="KW-0812">Transmembrane</keyword>
<feature type="transmembrane region" description="Helical" evidence="1">
    <location>
        <begin position="12"/>
        <end position="31"/>
    </location>
</feature>
<reference evidence="3 4" key="1">
    <citation type="submission" date="2016-11" db="EMBL/GenBank/DDBJ databases">
        <authorList>
            <person name="Jaros S."/>
            <person name="Januszkiewicz K."/>
            <person name="Wedrychowicz H."/>
        </authorList>
    </citation>
    <scope>NUCLEOTIDE SEQUENCE [LARGE SCALE GENOMIC DNA]</scope>
    <source>
        <strain evidence="3 4">CGMCC 1.12145</strain>
    </source>
</reference>